<feature type="transmembrane region" description="Helical" evidence="8">
    <location>
        <begin position="78"/>
        <end position="97"/>
    </location>
</feature>
<keyword evidence="4" id="KW-0997">Cell inner membrane</keyword>
<comment type="subcellular location">
    <subcellularLocation>
        <location evidence="1">Cell membrane</location>
        <topology evidence="1">Multi-pass membrane protein</topology>
    </subcellularLocation>
</comment>
<dbReference type="GO" id="GO:0022857">
    <property type="term" value="F:transmembrane transporter activity"/>
    <property type="evidence" value="ECO:0007669"/>
    <property type="project" value="InterPro"/>
</dbReference>
<dbReference type="EMBL" id="CM001441">
    <property type="protein sequence ID" value="EHQ92211.1"/>
    <property type="molecule type" value="Genomic_DNA"/>
</dbReference>
<feature type="transmembrane region" description="Helical" evidence="8">
    <location>
        <begin position="265"/>
        <end position="283"/>
    </location>
</feature>
<feature type="transmembrane region" description="Helical" evidence="8">
    <location>
        <begin position="233"/>
        <end position="253"/>
    </location>
</feature>
<evidence type="ECO:0000256" key="6">
    <source>
        <dbReference type="ARBA" id="ARBA00022989"/>
    </source>
</evidence>
<protein>
    <submittedName>
        <fullName evidence="9">Permease component of ribose/xylose/arabinose/galactoside ABC-type transporter</fullName>
    </submittedName>
</protein>
<evidence type="ECO:0000256" key="7">
    <source>
        <dbReference type="ARBA" id="ARBA00023136"/>
    </source>
</evidence>
<dbReference type="PANTHER" id="PTHR32196">
    <property type="entry name" value="ABC TRANSPORTER PERMEASE PROTEIN YPHD-RELATED-RELATED"/>
    <property type="match status" value="1"/>
</dbReference>
<evidence type="ECO:0000256" key="1">
    <source>
        <dbReference type="ARBA" id="ARBA00004651"/>
    </source>
</evidence>
<keyword evidence="5 8" id="KW-0812">Transmembrane</keyword>
<keyword evidence="7 8" id="KW-0472">Membrane</keyword>
<organism evidence="9 10">
    <name type="scientific">Desulfosporosinus youngiae DSM 17734</name>
    <dbReference type="NCBI Taxonomy" id="768710"/>
    <lineage>
        <taxon>Bacteria</taxon>
        <taxon>Bacillati</taxon>
        <taxon>Bacillota</taxon>
        <taxon>Clostridia</taxon>
        <taxon>Eubacteriales</taxon>
        <taxon>Desulfitobacteriaceae</taxon>
        <taxon>Desulfosporosinus</taxon>
    </lineage>
</organism>
<evidence type="ECO:0000256" key="3">
    <source>
        <dbReference type="ARBA" id="ARBA00022475"/>
    </source>
</evidence>
<gene>
    <name evidence="9" type="ORF">DesyoDRAFT_5283</name>
</gene>
<dbReference type="RefSeq" id="WP_007787494.1">
    <property type="nucleotide sequence ID" value="NZ_CM001441.1"/>
</dbReference>
<feature type="transmembrane region" description="Helical" evidence="8">
    <location>
        <begin position="145"/>
        <end position="169"/>
    </location>
</feature>
<dbReference type="STRING" id="768710.DesyoDRAFT_5283"/>
<keyword evidence="10" id="KW-1185">Reference proteome</keyword>
<dbReference type="GO" id="GO:0005886">
    <property type="term" value="C:plasma membrane"/>
    <property type="evidence" value="ECO:0007669"/>
    <property type="project" value="UniProtKB-SubCell"/>
</dbReference>
<proteinExistence type="predicted"/>
<feature type="transmembrane region" description="Helical" evidence="8">
    <location>
        <begin position="51"/>
        <end position="71"/>
    </location>
</feature>
<feature type="transmembrane region" description="Helical" evidence="8">
    <location>
        <begin position="18"/>
        <end position="39"/>
    </location>
</feature>
<reference evidence="9 10" key="1">
    <citation type="submission" date="2011-11" db="EMBL/GenBank/DDBJ databases">
        <title>The Noncontiguous Finished genome of Desulfosporosinus youngiae DSM 17734.</title>
        <authorList>
            <consortium name="US DOE Joint Genome Institute (JGI-PGF)"/>
            <person name="Lucas S."/>
            <person name="Han J."/>
            <person name="Lapidus A."/>
            <person name="Cheng J.-F."/>
            <person name="Goodwin L."/>
            <person name="Pitluck S."/>
            <person name="Peters L."/>
            <person name="Ovchinnikova G."/>
            <person name="Lu M."/>
            <person name="Land M.L."/>
            <person name="Hauser L."/>
            <person name="Pester M."/>
            <person name="Spring S."/>
            <person name="Ollivier B."/>
            <person name="Rattei T."/>
            <person name="Klenk H.-P."/>
            <person name="Wagner M."/>
            <person name="Loy A."/>
            <person name="Woyke T.J."/>
        </authorList>
    </citation>
    <scope>NUCLEOTIDE SEQUENCE [LARGE SCALE GENOMIC DNA]</scope>
    <source>
        <strain evidence="9 10">DSM 17734</strain>
    </source>
</reference>
<keyword evidence="3" id="KW-1003">Cell membrane</keyword>
<evidence type="ECO:0000313" key="9">
    <source>
        <dbReference type="EMBL" id="EHQ92211.1"/>
    </source>
</evidence>
<dbReference type="Proteomes" id="UP000005104">
    <property type="component" value="Chromosome"/>
</dbReference>
<dbReference type="OrthoDB" id="9813906at2"/>
<feature type="transmembrane region" description="Helical" evidence="8">
    <location>
        <begin position="117"/>
        <end position="138"/>
    </location>
</feature>
<dbReference type="eggNOG" id="COG1172">
    <property type="taxonomic scope" value="Bacteria"/>
</dbReference>
<keyword evidence="2" id="KW-0813">Transport</keyword>
<accession>H5Y0F5</accession>
<sequence length="337" mass="35328">MTSNTASIKGRTGTGAKLIIDNMLIIILIFELMIGAVLSPVFLGKTNIEGILINITIYGLLAIGQSLVMLVKEIDLSLGALMAFAPIAAIALTKKILAVSGSDVIVGGNYVVDGLHLIVLFVLVISALIGVLNGIISVKAQVPSLIVTLGMLYVLSGLSYILSGGYSLYLTNLEGAKWLGSSKLASLPVNFLLFLVVGVLVIFVLKYTKVGHRIYSTGGNEKAATYSGINAKFWKVTAFGLSGLCAGISALVYSSRLESVETTQGSGYELIAIAIAVIGGITLEGGKGKIFNTIIASAILCIMLNILSLIGLVAWYKTIVIGLIIIGAASQRVFSRK</sequence>
<evidence type="ECO:0000313" key="10">
    <source>
        <dbReference type="Proteomes" id="UP000005104"/>
    </source>
</evidence>
<name>H5Y0F5_9FIRM</name>
<dbReference type="HOGENOM" id="CLU_028880_4_0_9"/>
<dbReference type="CDD" id="cd06579">
    <property type="entry name" value="TM_PBP1_transp_AraH_like"/>
    <property type="match status" value="1"/>
</dbReference>
<dbReference type="InterPro" id="IPR001851">
    <property type="entry name" value="ABC_transp_permease"/>
</dbReference>
<evidence type="ECO:0000256" key="8">
    <source>
        <dbReference type="SAM" id="Phobius"/>
    </source>
</evidence>
<feature type="transmembrane region" description="Helical" evidence="8">
    <location>
        <begin position="189"/>
        <end position="207"/>
    </location>
</feature>
<dbReference type="Pfam" id="PF02653">
    <property type="entry name" value="BPD_transp_2"/>
    <property type="match status" value="1"/>
</dbReference>
<evidence type="ECO:0000256" key="5">
    <source>
        <dbReference type="ARBA" id="ARBA00022692"/>
    </source>
</evidence>
<feature type="transmembrane region" description="Helical" evidence="8">
    <location>
        <begin position="290"/>
        <end position="308"/>
    </location>
</feature>
<dbReference type="AlphaFoldDB" id="H5Y0F5"/>
<evidence type="ECO:0000256" key="2">
    <source>
        <dbReference type="ARBA" id="ARBA00022448"/>
    </source>
</evidence>
<dbReference type="PANTHER" id="PTHR32196:SF21">
    <property type="entry name" value="ABC TRANSPORTER PERMEASE PROTEIN YPHD-RELATED"/>
    <property type="match status" value="1"/>
</dbReference>
<keyword evidence="6 8" id="KW-1133">Transmembrane helix</keyword>
<feature type="transmembrane region" description="Helical" evidence="8">
    <location>
        <begin position="314"/>
        <end position="334"/>
    </location>
</feature>
<evidence type="ECO:0000256" key="4">
    <source>
        <dbReference type="ARBA" id="ARBA00022519"/>
    </source>
</evidence>